<dbReference type="Pfam" id="PF04367">
    <property type="entry name" value="DUF502"/>
    <property type="match status" value="1"/>
</dbReference>
<sequence>MEPVPPLSEIPSDHDKETGALQTVGKAIRTRVLSGLFLALPIALTFWIVYWLYSTIQGIVVLPTGRLTARLYQDAPPPFWWEGVVAPFLGVVAVLGFLYVLGLLVHSSLLRAVDWVLLRVPIVTTIYKALTNVAQSLGNQMQSSPSKRVVLVEFPHPGMRALAFVTNTLTDPATNQTILCVCVLTGVMPPAGFTLYVPEESVTNLDWSVNQALQAILSGGMTSPTVIHFSNGLHVPATTAGPLIDPQGNPIEPTHTPEHATEN</sequence>
<evidence type="ECO:0000313" key="3">
    <source>
        <dbReference type="EMBL" id="AGA25442.1"/>
    </source>
</evidence>
<keyword evidence="4" id="KW-1185">Reference proteome</keyword>
<feature type="region of interest" description="Disordered" evidence="1">
    <location>
        <begin position="242"/>
        <end position="263"/>
    </location>
</feature>
<dbReference type="HOGENOM" id="CLU_068050_2_0_0"/>
<dbReference type="eggNOG" id="COG2928">
    <property type="taxonomic scope" value="Bacteria"/>
</dbReference>
<gene>
    <name evidence="3" type="ordered locus">Sinac_1043</name>
</gene>
<feature type="transmembrane region" description="Helical" evidence="2">
    <location>
        <begin position="32"/>
        <end position="53"/>
    </location>
</feature>
<protein>
    <recommendedName>
        <fullName evidence="5">DUF502 domain-containing protein</fullName>
    </recommendedName>
</protein>
<dbReference type="InterPro" id="IPR007462">
    <property type="entry name" value="COV1-like"/>
</dbReference>
<proteinExistence type="predicted"/>
<dbReference type="RefSeq" id="WP_015244619.1">
    <property type="nucleotide sequence ID" value="NC_019892.1"/>
</dbReference>
<dbReference type="PANTHER" id="PTHR31876:SF26">
    <property type="entry name" value="PROTEIN LIKE COV 2"/>
    <property type="match status" value="1"/>
</dbReference>
<organism evidence="3 4">
    <name type="scientific">Singulisphaera acidiphila (strain ATCC BAA-1392 / DSM 18658 / VKM B-2454 / MOB10)</name>
    <dbReference type="NCBI Taxonomy" id="886293"/>
    <lineage>
        <taxon>Bacteria</taxon>
        <taxon>Pseudomonadati</taxon>
        <taxon>Planctomycetota</taxon>
        <taxon>Planctomycetia</taxon>
        <taxon>Isosphaerales</taxon>
        <taxon>Isosphaeraceae</taxon>
        <taxon>Singulisphaera</taxon>
    </lineage>
</organism>
<keyword evidence="2" id="KW-1133">Transmembrane helix</keyword>
<evidence type="ECO:0000256" key="1">
    <source>
        <dbReference type="SAM" id="MobiDB-lite"/>
    </source>
</evidence>
<dbReference type="OrthoDB" id="9780267at2"/>
<keyword evidence="2" id="KW-0812">Transmembrane</keyword>
<accession>L0D891</accession>
<dbReference type="Proteomes" id="UP000010798">
    <property type="component" value="Chromosome"/>
</dbReference>
<dbReference type="EMBL" id="CP003364">
    <property type="protein sequence ID" value="AGA25442.1"/>
    <property type="molecule type" value="Genomic_DNA"/>
</dbReference>
<reference evidence="3 4" key="1">
    <citation type="submission" date="2012-02" db="EMBL/GenBank/DDBJ databases">
        <title>Complete sequence of chromosome of Singulisphaera acidiphila DSM 18658.</title>
        <authorList>
            <consortium name="US DOE Joint Genome Institute (JGI-PGF)"/>
            <person name="Lucas S."/>
            <person name="Copeland A."/>
            <person name="Lapidus A."/>
            <person name="Glavina del Rio T."/>
            <person name="Dalin E."/>
            <person name="Tice H."/>
            <person name="Bruce D."/>
            <person name="Goodwin L."/>
            <person name="Pitluck S."/>
            <person name="Peters L."/>
            <person name="Ovchinnikova G."/>
            <person name="Chertkov O."/>
            <person name="Kyrpides N."/>
            <person name="Mavromatis K."/>
            <person name="Ivanova N."/>
            <person name="Brettin T."/>
            <person name="Detter J.C."/>
            <person name="Han C."/>
            <person name="Larimer F."/>
            <person name="Land M."/>
            <person name="Hauser L."/>
            <person name="Markowitz V."/>
            <person name="Cheng J.-F."/>
            <person name="Hugenholtz P."/>
            <person name="Woyke T."/>
            <person name="Wu D."/>
            <person name="Tindall B."/>
            <person name="Pomrenke H."/>
            <person name="Brambilla E."/>
            <person name="Klenk H.-P."/>
            <person name="Eisen J.A."/>
        </authorList>
    </citation>
    <scope>NUCLEOTIDE SEQUENCE [LARGE SCALE GENOMIC DNA]</scope>
    <source>
        <strain evidence="4">ATCC BAA-1392 / DSM 18658 / VKM B-2454 / MOB10</strain>
    </source>
</reference>
<evidence type="ECO:0008006" key="5">
    <source>
        <dbReference type="Google" id="ProtNLM"/>
    </source>
</evidence>
<dbReference type="AlphaFoldDB" id="L0D891"/>
<feature type="transmembrane region" description="Helical" evidence="2">
    <location>
        <begin position="84"/>
        <end position="105"/>
    </location>
</feature>
<evidence type="ECO:0000313" key="4">
    <source>
        <dbReference type="Proteomes" id="UP000010798"/>
    </source>
</evidence>
<name>L0D891_SINAD</name>
<dbReference type="KEGG" id="saci:Sinac_1043"/>
<keyword evidence="2" id="KW-0472">Membrane</keyword>
<dbReference type="PANTHER" id="PTHR31876">
    <property type="entry name" value="COV-LIKE PROTEIN 1"/>
    <property type="match status" value="1"/>
</dbReference>
<evidence type="ECO:0000256" key="2">
    <source>
        <dbReference type="SAM" id="Phobius"/>
    </source>
</evidence>